<dbReference type="NCBIfam" id="TIGR00172">
    <property type="entry name" value="maf"/>
    <property type="match status" value="1"/>
</dbReference>
<comment type="catalytic activity">
    <reaction evidence="4">
        <text>UTP + H2O = UMP + diphosphate + H(+)</text>
        <dbReference type="Rhea" id="RHEA:29395"/>
        <dbReference type="ChEBI" id="CHEBI:15377"/>
        <dbReference type="ChEBI" id="CHEBI:15378"/>
        <dbReference type="ChEBI" id="CHEBI:33019"/>
        <dbReference type="ChEBI" id="CHEBI:46398"/>
        <dbReference type="ChEBI" id="CHEBI:57865"/>
        <dbReference type="EC" id="3.6.1.9"/>
    </reaction>
</comment>
<dbReference type="HAMAP" id="MF_00528">
    <property type="entry name" value="Maf"/>
    <property type="match status" value="1"/>
</dbReference>
<dbReference type="SUPFAM" id="SSF52972">
    <property type="entry name" value="ITPase-like"/>
    <property type="match status" value="1"/>
</dbReference>
<comment type="caution">
    <text evidence="4">Lacks conserved residue(s) required for the propagation of feature annotation.</text>
</comment>
<comment type="function">
    <text evidence="4">Nucleoside triphosphate pyrophosphatase that hydrolyzes dTTP and UTP. May have a dual role in cell division arrest and in preventing the incorporation of modified nucleotides into cellular nucleic acids.</text>
</comment>
<reference evidence="5 6" key="1">
    <citation type="submission" date="2020-07" db="EMBL/GenBank/DDBJ databases">
        <title>Luteimonas sp. SJ-92.</title>
        <authorList>
            <person name="Huang X.-X."/>
            <person name="Xu L."/>
            <person name="Sun J.-Q."/>
        </authorList>
    </citation>
    <scope>NUCLEOTIDE SEQUENCE [LARGE SCALE GENOMIC DNA]</scope>
    <source>
        <strain evidence="5 6">SJ-92</strain>
    </source>
</reference>
<keyword evidence="2 4" id="KW-0378">Hydrolase</keyword>
<proteinExistence type="inferred from homology"/>
<dbReference type="GO" id="GO:0047429">
    <property type="term" value="F:nucleoside triphosphate diphosphatase activity"/>
    <property type="evidence" value="ECO:0007669"/>
    <property type="project" value="UniProtKB-EC"/>
</dbReference>
<comment type="subcellular location">
    <subcellularLocation>
        <location evidence="4">Cytoplasm</location>
    </subcellularLocation>
</comment>
<evidence type="ECO:0000256" key="4">
    <source>
        <dbReference type="HAMAP-Rule" id="MF_00528"/>
    </source>
</evidence>
<feature type="site" description="Important for substrate specificity" evidence="4">
    <location>
        <position position="74"/>
    </location>
</feature>
<dbReference type="PANTHER" id="PTHR43213:SF5">
    <property type="entry name" value="BIFUNCTIONAL DTTP_UTP PYROPHOSPHATASE_METHYLTRANSFERASE PROTEIN-RELATED"/>
    <property type="match status" value="1"/>
</dbReference>
<dbReference type="PANTHER" id="PTHR43213">
    <property type="entry name" value="BIFUNCTIONAL DTTP/UTP PYROPHOSPHATASE/METHYLTRANSFERASE PROTEIN-RELATED"/>
    <property type="match status" value="1"/>
</dbReference>
<dbReference type="PIRSF" id="PIRSF006305">
    <property type="entry name" value="Maf"/>
    <property type="match status" value="1"/>
</dbReference>
<comment type="caution">
    <text evidence="5">The sequence shown here is derived from an EMBL/GenBank/DDBJ whole genome shotgun (WGS) entry which is preliminary data.</text>
</comment>
<feature type="active site" description="Proton acceptor" evidence="4">
    <location>
        <position position="73"/>
    </location>
</feature>
<organism evidence="5 6">
    <name type="scientific">Luteimonas salinisoli</name>
    <dbReference type="NCBI Taxonomy" id="2752307"/>
    <lineage>
        <taxon>Bacteria</taxon>
        <taxon>Pseudomonadati</taxon>
        <taxon>Pseudomonadota</taxon>
        <taxon>Gammaproteobacteria</taxon>
        <taxon>Lysobacterales</taxon>
        <taxon>Lysobacteraceae</taxon>
        <taxon>Luteimonas</taxon>
    </lineage>
</organism>
<evidence type="ECO:0000313" key="5">
    <source>
        <dbReference type="EMBL" id="NZA28065.1"/>
    </source>
</evidence>
<dbReference type="GO" id="GO:0009117">
    <property type="term" value="P:nucleotide metabolic process"/>
    <property type="evidence" value="ECO:0007669"/>
    <property type="project" value="UniProtKB-KW"/>
</dbReference>
<evidence type="ECO:0000256" key="3">
    <source>
        <dbReference type="ARBA" id="ARBA00023080"/>
    </source>
</evidence>
<evidence type="ECO:0000256" key="1">
    <source>
        <dbReference type="ARBA" id="ARBA00001968"/>
    </source>
</evidence>
<dbReference type="EMBL" id="JACCKA010000088">
    <property type="protein sequence ID" value="NZA28065.1"/>
    <property type="molecule type" value="Genomic_DNA"/>
</dbReference>
<sequence>MRMLHLASKSPRRRELLERLGVPFVPLHVDVPEVRAAGESPEAYVRRVARDKARAGLRMLGAAGGGPAVLGADTEVVLDDVVFGKPVDRDDAASMLRRLSGRDHLAISAVVLAAADTEREAVAVTRVRFAPLSEARIAAYVAGDEAMGKAGAYAIQGAAEAFVERLEGSYSAVMGLPLFETDRLLRAAGLLPVDADIGAGAIADIAADAGMAAP</sequence>
<dbReference type="AlphaFoldDB" id="A0A853JGS4"/>
<keyword evidence="6" id="KW-1185">Reference proteome</keyword>
<comment type="catalytic activity">
    <reaction evidence="4">
        <text>dTTP + H2O = dTMP + diphosphate + H(+)</text>
        <dbReference type="Rhea" id="RHEA:28534"/>
        <dbReference type="ChEBI" id="CHEBI:15377"/>
        <dbReference type="ChEBI" id="CHEBI:15378"/>
        <dbReference type="ChEBI" id="CHEBI:33019"/>
        <dbReference type="ChEBI" id="CHEBI:37568"/>
        <dbReference type="ChEBI" id="CHEBI:63528"/>
        <dbReference type="EC" id="3.6.1.9"/>
    </reaction>
</comment>
<dbReference type="CDD" id="cd00555">
    <property type="entry name" value="Maf"/>
    <property type="match status" value="1"/>
</dbReference>
<evidence type="ECO:0000256" key="2">
    <source>
        <dbReference type="ARBA" id="ARBA00022801"/>
    </source>
</evidence>
<feature type="site" description="Important for substrate specificity" evidence="4">
    <location>
        <position position="12"/>
    </location>
</feature>
<gene>
    <name evidence="5" type="primary">maf</name>
    <name evidence="5" type="ORF">H0E84_16930</name>
</gene>
<comment type="cofactor">
    <cofactor evidence="1 4">
        <name>a divalent metal cation</name>
        <dbReference type="ChEBI" id="CHEBI:60240"/>
    </cofactor>
</comment>
<dbReference type="Gene3D" id="3.90.950.10">
    <property type="match status" value="1"/>
</dbReference>
<keyword evidence="4" id="KW-0963">Cytoplasm</keyword>
<dbReference type="Pfam" id="PF02545">
    <property type="entry name" value="Maf"/>
    <property type="match status" value="1"/>
</dbReference>
<protein>
    <recommendedName>
        <fullName evidence="4">dTTP/UTP pyrophosphatase</fullName>
        <shortName evidence="4">dTTPase/UTPase</shortName>
        <ecNumber evidence="4">3.6.1.9</ecNumber>
    </recommendedName>
    <alternativeName>
        <fullName evidence="4">Nucleoside triphosphate pyrophosphatase</fullName>
    </alternativeName>
    <alternativeName>
        <fullName evidence="4">Nucleotide pyrophosphatase</fullName>
        <shortName evidence="4">Nucleotide PPase</shortName>
    </alternativeName>
</protein>
<dbReference type="InterPro" id="IPR029001">
    <property type="entry name" value="ITPase-like_fam"/>
</dbReference>
<name>A0A853JGS4_9GAMM</name>
<feature type="site" description="Important for substrate specificity" evidence="4">
    <location>
        <position position="156"/>
    </location>
</feature>
<dbReference type="GO" id="GO:0005737">
    <property type="term" value="C:cytoplasm"/>
    <property type="evidence" value="ECO:0007669"/>
    <property type="project" value="UniProtKB-SubCell"/>
</dbReference>
<evidence type="ECO:0000313" key="6">
    <source>
        <dbReference type="Proteomes" id="UP000578091"/>
    </source>
</evidence>
<accession>A0A853JGS4</accession>
<comment type="similarity">
    <text evidence="4">Belongs to the Maf family. YhdE subfamily.</text>
</comment>
<dbReference type="InterPro" id="IPR003697">
    <property type="entry name" value="Maf-like"/>
</dbReference>
<dbReference type="EC" id="3.6.1.9" evidence="4"/>
<dbReference type="Proteomes" id="UP000578091">
    <property type="component" value="Unassembled WGS sequence"/>
</dbReference>
<keyword evidence="3 4" id="KW-0546">Nucleotide metabolism</keyword>